<proteinExistence type="predicted"/>
<sequence>MTSKSRKIISEETLEEEELFKHCREVEIVCYAISKVIIQASNKWSGPGAKSNSLSNRNYIMELVNIQVLDQIIEYLTKLVKSFYKLNPKLARLKKENALMLSKHDHAFEKLCSRRFIMCQAINDLITTILSTCLRREDSRKMIESCLCLVGIYNNLTGLSYKKFAVNFNVCSNTYPCVISETKAITLTKIVQILSKSRTEVNCHRLINCLVQMYSPEEHTDNESTSSSADSLEIYHTLTKHITPPSSSVPRQLDLKKRREAFIENKKAKMKQAQSLIESKNGHKKLTDILNPQNSDSEIPYTSLLSNECVLDIFLNEDNVNSVLQSEEIYIEILLDTVANISPILLGTKGVKKLKTGRLQASKKAAQKVTEYYQNILWGDVGSCLEHIVLWWSSFPLATRSPSVSQHLREWLFSTFNVNNTPDLILSALRILADALGCHVTSSSWDKHFGATLTTNLKPTSLKAYPDLSITVTEATETGANFAVMLQELVSLNNHCEVTWDYIMGAPLEDLPIVEQIPILHRLDHSIHTYRLWCLAETRRLVNNWAMDDFFRIAQNDMTACMEQLNNLRFADHTTTIESGKIGVHENVCAKMREKLVSEVKVNIQKLKDATEEITFMLSSVCGTTSLAHLTMIFPCNADWKRITEALPEHSVYVHEFLEKMLHPVIKATTDITTLNMILRIMCESWLHHIYVAKVKFTKEAAVQLLADFNEVRVWLNECKTLSATARKQMLQNEVLRRCEGVGRLLLHAPGDLISMQESTMPSAKIRRDDNEAPDQLMPAEMYVPNQKQWLTLRASKLTGPVAFTLCCLVLY</sequence>
<dbReference type="PANTHER" id="PTHR21436">
    <property type="entry name" value="COILED-COIL DOMAIN-CONTAINING PROTEIN 142"/>
    <property type="match status" value="1"/>
</dbReference>
<evidence type="ECO:0000313" key="3">
    <source>
        <dbReference type="Proteomes" id="UP001497472"/>
    </source>
</evidence>
<feature type="domain" description="Coiled-coil protein 142 C-terminal" evidence="1">
    <location>
        <begin position="377"/>
        <end position="750"/>
    </location>
</feature>
<protein>
    <recommendedName>
        <fullName evidence="1">Coiled-coil protein 142 C-terminal domain-containing protein</fullName>
    </recommendedName>
</protein>
<organism evidence="2 3">
    <name type="scientific">Leptosia nina</name>
    <dbReference type="NCBI Taxonomy" id="320188"/>
    <lineage>
        <taxon>Eukaryota</taxon>
        <taxon>Metazoa</taxon>
        <taxon>Ecdysozoa</taxon>
        <taxon>Arthropoda</taxon>
        <taxon>Hexapoda</taxon>
        <taxon>Insecta</taxon>
        <taxon>Pterygota</taxon>
        <taxon>Neoptera</taxon>
        <taxon>Endopterygota</taxon>
        <taxon>Lepidoptera</taxon>
        <taxon>Glossata</taxon>
        <taxon>Ditrysia</taxon>
        <taxon>Papilionoidea</taxon>
        <taxon>Pieridae</taxon>
        <taxon>Pierinae</taxon>
        <taxon>Leptosia</taxon>
    </lineage>
</organism>
<accession>A0AAV1J2L3</accession>
<evidence type="ECO:0000259" key="1">
    <source>
        <dbReference type="Pfam" id="PF14923"/>
    </source>
</evidence>
<evidence type="ECO:0000313" key="2">
    <source>
        <dbReference type="EMBL" id="CAK1543103.1"/>
    </source>
</evidence>
<dbReference type="PANTHER" id="PTHR21436:SF2">
    <property type="entry name" value="COILED-COIL DOMAIN-CONTAINING PROTEIN 142"/>
    <property type="match status" value="1"/>
</dbReference>
<name>A0AAV1J2L3_9NEOP</name>
<dbReference type="Proteomes" id="UP001497472">
    <property type="component" value="Unassembled WGS sequence"/>
</dbReference>
<reference evidence="2 3" key="1">
    <citation type="submission" date="2023-11" db="EMBL/GenBank/DDBJ databases">
        <authorList>
            <person name="Okamura Y."/>
        </authorList>
    </citation>
    <scope>NUCLEOTIDE SEQUENCE [LARGE SCALE GENOMIC DNA]</scope>
</reference>
<dbReference type="AlphaFoldDB" id="A0AAV1J2L3"/>
<comment type="caution">
    <text evidence="2">The sequence shown here is derived from an EMBL/GenBank/DDBJ whole genome shotgun (WGS) entry which is preliminary data.</text>
</comment>
<dbReference type="Pfam" id="PF14923">
    <property type="entry name" value="CCDC142"/>
    <property type="match status" value="1"/>
</dbReference>
<gene>
    <name evidence="2" type="ORF">LNINA_LOCUS2940</name>
</gene>
<dbReference type="InterPro" id="IPR026700">
    <property type="entry name" value="CCDC142"/>
</dbReference>
<keyword evidence="3" id="KW-1185">Reference proteome</keyword>
<dbReference type="InterPro" id="IPR055350">
    <property type="entry name" value="CCDC142_C"/>
</dbReference>
<dbReference type="EMBL" id="CAVLEF010000004">
    <property type="protein sequence ID" value="CAK1543103.1"/>
    <property type="molecule type" value="Genomic_DNA"/>
</dbReference>